<accession>A0A0F9E8Y7</accession>
<evidence type="ECO:0000313" key="4">
    <source>
        <dbReference type="EMBL" id="KKL70404.1"/>
    </source>
</evidence>
<feature type="transmembrane region" description="Helical" evidence="2">
    <location>
        <begin position="7"/>
        <end position="26"/>
    </location>
</feature>
<organism evidence="4">
    <name type="scientific">marine sediment metagenome</name>
    <dbReference type="NCBI Taxonomy" id="412755"/>
    <lineage>
        <taxon>unclassified sequences</taxon>
        <taxon>metagenomes</taxon>
        <taxon>ecological metagenomes</taxon>
    </lineage>
</organism>
<dbReference type="PANTHER" id="PTHR38687">
    <property type="entry name" value="CELL DIVISION PROTEIN DEDD-RELATED"/>
    <property type="match status" value="1"/>
</dbReference>
<gene>
    <name evidence="4" type="ORF">LCGC14_2105240</name>
</gene>
<dbReference type="PANTHER" id="PTHR38687:SF1">
    <property type="entry name" value="CELL DIVISION PROTEIN DEDD"/>
    <property type="match status" value="1"/>
</dbReference>
<dbReference type="AlphaFoldDB" id="A0A0F9E8Y7"/>
<comment type="caution">
    <text evidence="4">The sequence shown here is derived from an EMBL/GenBank/DDBJ whole genome shotgun (WGS) entry which is preliminary data.</text>
</comment>
<dbReference type="GO" id="GO:0032153">
    <property type="term" value="C:cell division site"/>
    <property type="evidence" value="ECO:0007669"/>
    <property type="project" value="TreeGrafter"/>
</dbReference>
<feature type="region of interest" description="Disordered" evidence="1">
    <location>
        <begin position="35"/>
        <end position="133"/>
    </location>
</feature>
<feature type="compositionally biased region" description="Basic and acidic residues" evidence="1">
    <location>
        <begin position="92"/>
        <end position="112"/>
    </location>
</feature>
<evidence type="ECO:0000256" key="1">
    <source>
        <dbReference type="SAM" id="MobiDB-lite"/>
    </source>
</evidence>
<dbReference type="InterPro" id="IPR036680">
    <property type="entry name" value="SPOR-like_sf"/>
</dbReference>
<dbReference type="GO" id="GO:0042834">
    <property type="term" value="F:peptidoglycan binding"/>
    <property type="evidence" value="ECO:0007669"/>
    <property type="project" value="InterPro"/>
</dbReference>
<keyword evidence="2" id="KW-1133">Transmembrane helix</keyword>
<feature type="domain" description="SPOR" evidence="3">
    <location>
        <begin position="137"/>
        <end position="216"/>
    </location>
</feature>
<protein>
    <recommendedName>
        <fullName evidence="3">SPOR domain-containing protein</fullName>
    </recommendedName>
</protein>
<evidence type="ECO:0000259" key="3">
    <source>
        <dbReference type="PROSITE" id="PS51724"/>
    </source>
</evidence>
<dbReference type="Gene3D" id="3.30.70.1070">
    <property type="entry name" value="Sporulation related repeat"/>
    <property type="match status" value="1"/>
</dbReference>
<reference evidence="4" key="1">
    <citation type="journal article" date="2015" name="Nature">
        <title>Complex archaea that bridge the gap between prokaryotes and eukaryotes.</title>
        <authorList>
            <person name="Spang A."/>
            <person name="Saw J.H."/>
            <person name="Jorgensen S.L."/>
            <person name="Zaremba-Niedzwiedzka K."/>
            <person name="Martijn J."/>
            <person name="Lind A.E."/>
            <person name="van Eijk R."/>
            <person name="Schleper C."/>
            <person name="Guy L."/>
            <person name="Ettema T.J."/>
        </authorList>
    </citation>
    <scope>NUCLEOTIDE SEQUENCE</scope>
</reference>
<feature type="compositionally biased region" description="Basic and acidic residues" evidence="1">
    <location>
        <begin position="75"/>
        <end position="84"/>
    </location>
</feature>
<name>A0A0F9E8Y7_9ZZZZ</name>
<feature type="compositionally biased region" description="Polar residues" evidence="1">
    <location>
        <begin position="122"/>
        <end position="133"/>
    </location>
</feature>
<dbReference type="GO" id="GO:0032506">
    <property type="term" value="P:cytokinetic process"/>
    <property type="evidence" value="ECO:0007669"/>
    <property type="project" value="TreeGrafter"/>
</dbReference>
<sequence>MDGLKQRIIGALVLISLAVIFVPMVFDEPHLDRTSTSINIPEEPPFPEVQAPASEAPPPPQYEQVEPEKSGSTTKDYRILESEKMAGNTADNRSEPKPDRKVSEPVRKDSKPEAAAPVKTEATASENTAQASAEFTRSLEGAWVVQLGSFGNSDNARRLRDKVREKGFNSHLQEVVRGDSTLTRVFSGPFAEKTEAESAKGALDKAFSLNSLVTSGDK</sequence>
<dbReference type="GO" id="GO:0030428">
    <property type="term" value="C:cell septum"/>
    <property type="evidence" value="ECO:0007669"/>
    <property type="project" value="TreeGrafter"/>
</dbReference>
<proteinExistence type="predicted"/>
<dbReference type="InterPro" id="IPR007730">
    <property type="entry name" value="SPOR-like_dom"/>
</dbReference>
<evidence type="ECO:0000256" key="2">
    <source>
        <dbReference type="SAM" id="Phobius"/>
    </source>
</evidence>
<keyword evidence="2" id="KW-0812">Transmembrane</keyword>
<keyword evidence="2" id="KW-0472">Membrane</keyword>
<dbReference type="PROSITE" id="PS51724">
    <property type="entry name" value="SPOR"/>
    <property type="match status" value="1"/>
</dbReference>
<dbReference type="InterPro" id="IPR052521">
    <property type="entry name" value="Cell_div_SPOR-domain"/>
</dbReference>
<dbReference type="SUPFAM" id="SSF110997">
    <property type="entry name" value="Sporulation related repeat"/>
    <property type="match status" value="1"/>
</dbReference>
<dbReference type="Pfam" id="PF05036">
    <property type="entry name" value="SPOR"/>
    <property type="match status" value="1"/>
</dbReference>
<dbReference type="EMBL" id="LAZR01025903">
    <property type="protein sequence ID" value="KKL70404.1"/>
    <property type="molecule type" value="Genomic_DNA"/>
</dbReference>